<dbReference type="PANTHER" id="PTHR30627">
    <property type="entry name" value="PEPTIDOGLYCAN D,D-TRANSPEPTIDASE"/>
    <property type="match status" value="1"/>
</dbReference>
<keyword evidence="11" id="KW-1185">Reference proteome</keyword>
<dbReference type="InterPro" id="IPR036138">
    <property type="entry name" value="PBP_dimer_sf"/>
</dbReference>
<dbReference type="Pfam" id="PF00905">
    <property type="entry name" value="Transpeptidase"/>
    <property type="match status" value="1"/>
</dbReference>
<dbReference type="InterPro" id="IPR050515">
    <property type="entry name" value="Beta-lactam/transpept"/>
</dbReference>
<evidence type="ECO:0000313" key="10">
    <source>
        <dbReference type="EMBL" id="MED3561210.1"/>
    </source>
</evidence>
<evidence type="ECO:0000313" key="11">
    <source>
        <dbReference type="Proteomes" id="UP001330749"/>
    </source>
</evidence>
<dbReference type="SUPFAM" id="SSF56519">
    <property type="entry name" value="Penicillin binding protein dimerisation domain"/>
    <property type="match status" value="1"/>
</dbReference>
<dbReference type="SUPFAM" id="SSF54427">
    <property type="entry name" value="NTF2-like"/>
    <property type="match status" value="1"/>
</dbReference>
<dbReference type="InterPro" id="IPR005311">
    <property type="entry name" value="PBP_dimer"/>
</dbReference>
<comment type="pathway">
    <text evidence="2">Cell wall biogenesis; peptidoglycan biosynthesis.</text>
</comment>
<dbReference type="PANTHER" id="PTHR30627:SF25">
    <property type="entry name" value="PENICILLIN-BINDING PROTEIN 3"/>
    <property type="match status" value="1"/>
</dbReference>
<reference evidence="10 11" key="1">
    <citation type="submission" date="2023-03" db="EMBL/GenBank/DDBJ databases">
        <title>Bacillus Genome Sequencing.</title>
        <authorList>
            <person name="Dunlap C."/>
        </authorList>
    </citation>
    <scope>NUCLEOTIDE SEQUENCE [LARGE SCALE GENOMIC DNA]</scope>
    <source>
        <strain evidence="10 11">B-14544</strain>
    </source>
</reference>
<dbReference type="Proteomes" id="UP001330749">
    <property type="component" value="Unassembled WGS sequence"/>
</dbReference>
<dbReference type="Gene3D" id="3.40.710.10">
    <property type="entry name" value="DD-peptidase/beta-lactamase superfamily"/>
    <property type="match status" value="1"/>
</dbReference>
<dbReference type="PROSITE" id="PS51257">
    <property type="entry name" value="PROKAR_LIPOPROTEIN"/>
    <property type="match status" value="1"/>
</dbReference>
<comment type="similarity">
    <text evidence="3">Belongs to the transpeptidase family.</text>
</comment>
<evidence type="ECO:0000259" key="7">
    <source>
        <dbReference type="Pfam" id="PF00905"/>
    </source>
</evidence>
<dbReference type="EC" id="3.4.16.4" evidence="4"/>
<evidence type="ECO:0000256" key="3">
    <source>
        <dbReference type="ARBA" id="ARBA00007171"/>
    </source>
</evidence>
<accession>A0ABU6N4P9</accession>
<dbReference type="InterPro" id="IPR007887">
    <property type="entry name" value="MecA_N"/>
</dbReference>
<evidence type="ECO:0000256" key="2">
    <source>
        <dbReference type="ARBA" id="ARBA00004752"/>
    </source>
</evidence>
<dbReference type="InterPro" id="IPR032710">
    <property type="entry name" value="NTF2-like_dom_sf"/>
</dbReference>
<comment type="caution">
    <text evidence="10">The sequence shown here is derived from an EMBL/GenBank/DDBJ whole genome shotgun (WGS) entry which is preliminary data.</text>
</comment>
<evidence type="ECO:0000259" key="8">
    <source>
        <dbReference type="Pfam" id="PF03717"/>
    </source>
</evidence>
<evidence type="ECO:0000256" key="4">
    <source>
        <dbReference type="ARBA" id="ARBA00012448"/>
    </source>
</evidence>
<evidence type="ECO:0000256" key="5">
    <source>
        <dbReference type="ARBA" id="ARBA00023136"/>
    </source>
</evidence>
<proteinExistence type="inferred from homology"/>
<dbReference type="SUPFAM" id="SSF56601">
    <property type="entry name" value="beta-lactamase/transpeptidase-like"/>
    <property type="match status" value="1"/>
</dbReference>
<dbReference type="Gene3D" id="3.10.450.100">
    <property type="entry name" value="NTF2-like, domain 1"/>
    <property type="match status" value="1"/>
</dbReference>
<name>A0ABU6N4P9_9BACI</name>
<feature type="domain" description="Penicillin-binding protein transpeptidase" evidence="7">
    <location>
        <begin position="355"/>
        <end position="656"/>
    </location>
</feature>
<keyword evidence="5" id="KW-0472">Membrane</keyword>
<dbReference type="Gene3D" id="3.90.1310.10">
    <property type="entry name" value="Penicillin-binding protein 2a (Domain 2)"/>
    <property type="match status" value="1"/>
</dbReference>
<sequence>MKKLIGVLLIVFVTMLTGCNKEPAPQDRFAAYIKLWNEQKFDQMYDYLSSSAKKSISKKEFTSRYEKIYQDLQITGLKVNFKKPKKDKKADGGKTSYSFNAKMNSVAGPISFSYKANLKEEEKDNKKNWYIDWNTGFIFPKMEKGDKIGLSTISPERGEIVDRNGNGLAVNGDVLEVGVVPGKMGDKKAQVVGQLAKLLDIPTKQIEQELGASWVKPGLFVPLRKIPLDDRKLVNQLMSIQSVTTKDVPARIYPYKEAAAQLVGYVGSITADDLKKLESKGYTAQDLVGKRGLEQVFDEQLKGQTGVKITIKKKDGSEDVLAEKPVENGKTVKLTIDAELQASLYDEMKGDAGSSAAMNPMTGETLALVSSPSFDPNQASLGFSASEWKALQDNKKMPLTTRFKQTYAPGSVMKPITASIALENKAITPGQSIAINGLKWQKSKSWGGYYVTRVHEASPVNLEKAFIYSDNIYFAQAALKIGRTTFIDGLKKFGFEKEWDYAFPLEKPTIGSLGSEISLADSGYGQGQIQMNIVNLMAAYTPLVNSGNMIKPILLASDKKSQVLQEKVMTPDAAATIGPMLRKVVTDPGGTARAANIPGYPLAGKTGTAEIKQKQGELGTQNGWFIAYNPQKPNLMIAMMVENVEKSGGSKVPVEKVTKVFKMWK</sequence>
<organism evidence="10 11">
    <name type="scientific">Bacillus xiapuensis</name>
    <dbReference type="NCBI Taxonomy" id="2014075"/>
    <lineage>
        <taxon>Bacteria</taxon>
        <taxon>Bacillati</taxon>
        <taxon>Bacillota</taxon>
        <taxon>Bacilli</taxon>
        <taxon>Bacillales</taxon>
        <taxon>Bacillaceae</taxon>
        <taxon>Bacillus</taxon>
    </lineage>
</organism>
<evidence type="ECO:0000259" key="9">
    <source>
        <dbReference type="Pfam" id="PF05223"/>
    </source>
</evidence>
<dbReference type="EMBL" id="JARMQG010000010">
    <property type="protein sequence ID" value="MED3561210.1"/>
    <property type="molecule type" value="Genomic_DNA"/>
</dbReference>
<dbReference type="Pfam" id="PF03717">
    <property type="entry name" value="PBP_dimer"/>
    <property type="match status" value="1"/>
</dbReference>
<dbReference type="InterPro" id="IPR012338">
    <property type="entry name" value="Beta-lactam/transpept-like"/>
</dbReference>
<dbReference type="Gene3D" id="3.30.1390.30">
    <property type="entry name" value="Penicillin-binding protein 2a, domain 3"/>
    <property type="match status" value="1"/>
</dbReference>
<dbReference type="InterPro" id="IPR001460">
    <property type="entry name" value="PCN-bd_Tpept"/>
</dbReference>
<comment type="subcellular location">
    <subcellularLocation>
        <location evidence="1">Membrane</location>
    </subcellularLocation>
</comment>
<dbReference type="Pfam" id="PF05223">
    <property type="entry name" value="MecA_N"/>
    <property type="match status" value="1"/>
</dbReference>
<protein>
    <recommendedName>
        <fullName evidence="4">serine-type D-Ala-D-Ala carboxypeptidase</fullName>
        <ecNumber evidence="4">3.4.16.4</ecNumber>
    </recommendedName>
</protein>
<evidence type="ECO:0000256" key="1">
    <source>
        <dbReference type="ARBA" id="ARBA00004370"/>
    </source>
</evidence>
<dbReference type="RefSeq" id="WP_327966054.1">
    <property type="nucleotide sequence ID" value="NZ_JARMQG010000010.1"/>
</dbReference>
<evidence type="ECO:0000256" key="6">
    <source>
        <dbReference type="ARBA" id="ARBA00034000"/>
    </source>
</evidence>
<feature type="domain" description="Penicillin-binding protein dimerisation" evidence="8">
    <location>
        <begin position="153"/>
        <end position="317"/>
    </location>
</feature>
<gene>
    <name evidence="10" type="ORF">P4447_01395</name>
</gene>
<feature type="domain" description="NTF2-like N-terminal transpeptidase" evidence="9">
    <location>
        <begin position="24"/>
        <end position="146"/>
    </location>
</feature>
<comment type="catalytic activity">
    <reaction evidence="6">
        <text>Preferential cleavage: (Ac)2-L-Lys-D-Ala-|-D-Ala. Also transpeptidation of peptidyl-alanyl moieties that are N-acyl substituents of D-alanine.</text>
        <dbReference type="EC" id="3.4.16.4"/>
    </reaction>
</comment>